<evidence type="ECO:0000256" key="6">
    <source>
        <dbReference type="ARBA" id="ARBA00023136"/>
    </source>
</evidence>
<dbReference type="Proteomes" id="UP000292544">
    <property type="component" value="Unassembled WGS sequence"/>
</dbReference>
<comment type="similarity">
    <text evidence="8 9">Belongs to the ZipA family.</text>
</comment>
<accession>A0ABY1WVN4</accession>
<keyword evidence="13" id="KW-1185">Reference proteome</keyword>
<dbReference type="InterPro" id="IPR036765">
    <property type="entry name" value="ZipA_FtsZ-bd_C_sf"/>
</dbReference>
<keyword evidence="6 8" id="KW-0472">Membrane</keyword>
<dbReference type="GO" id="GO:0051301">
    <property type="term" value="P:cell division"/>
    <property type="evidence" value="ECO:0007669"/>
    <property type="project" value="UniProtKB-KW"/>
</dbReference>
<reference evidence="13" key="1">
    <citation type="submission" date="2019-02" db="EMBL/GenBank/DDBJ databases">
        <title>Draft genome sequence of Muricauda sp. 176CP4-71.</title>
        <authorList>
            <person name="Park J.-S."/>
        </authorList>
    </citation>
    <scope>NUCLEOTIDE SEQUENCE [LARGE SCALE GENOMIC DNA]</scope>
    <source>
        <strain evidence="13">176GS2-150</strain>
    </source>
</reference>
<evidence type="ECO:0000256" key="4">
    <source>
        <dbReference type="ARBA" id="ARBA00022692"/>
    </source>
</evidence>
<dbReference type="SUPFAM" id="SSF64383">
    <property type="entry name" value="Cell-division protein ZipA, C-terminal domain"/>
    <property type="match status" value="1"/>
</dbReference>
<name>A0ABY1WVN4_9GAMM</name>
<keyword evidence="4 8" id="KW-0812">Transmembrane</keyword>
<feature type="region of interest" description="Disordered" evidence="10">
    <location>
        <begin position="155"/>
        <end position="188"/>
    </location>
</feature>
<evidence type="ECO:0000313" key="12">
    <source>
        <dbReference type="EMBL" id="TAA48683.1"/>
    </source>
</evidence>
<evidence type="ECO:0000313" key="13">
    <source>
        <dbReference type="Proteomes" id="UP000292544"/>
    </source>
</evidence>
<keyword evidence="2 8" id="KW-0997">Cell inner membrane</keyword>
<gene>
    <name evidence="8 12" type="primary">zipA</name>
    <name evidence="12" type="ORF">EXY25_05630</name>
</gene>
<evidence type="ECO:0000256" key="10">
    <source>
        <dbReference type="SAM" id="MobiDB-lite"/>
    </source>
</evidence>
<dbReference type="PANTHER" id="PTHR38685">
    <property type="entry name" value="CELL DIVISION PROTEIN ZIPA"/>
    <property type="match status" value="1"/>
</dbReference>
<dbReference type="EMBL" id="SHLY01000001">
    <property type="protein sequence ID" value="TAA48683.1"/>
    <property type="molecule type" value="Genomic_DNA"/>
</dbReference>
<protein>
    <recommendedName>
        <fullName evidence="8 9">Cell division protein ZipA</fullName>
    </recommendedName>
</protein>
<evidence type="ECO:0000256" key="8">
    <source>
        <dbReference type="HAMAP-Rule" id="MF_00509"/>
    </source>
</evidence>
<dbReference type="PANTHER" id="PTHR38685:SF1">
    <property type="entry name" value="CELL DIVISION PROTEIN ZIPA"/>
    <property type="match status" value="1"/>
</dbReference>
<dbReference type="InterPro" id="IPR007449">
    <property type="entry name" value="ZipA_FtsZ-bd_C"/>
</dbReference>
<evidence type="ECO:0000256" key="1">
    <source>
        <dbReference type="ARBA" id="ARBA00022475"/>
    </source>
</evidence>
<evidence type="ECO:0000256" key="5">
    <source>
        <dbReference type="ARBA" id="ARBA00022989"/>
    </source>
</evidence>
<evidence type="ECO:0000256" key="9">
    <source>
        <dbReference type="RuleBase" id="RU003612"/>
    </source>
</evidence>
<feature type="domain" description="ZipA C-terminal FtsZ-binding" evidence="11">
    <location>
        <begin position="190"/>
        <end position="320"/>
    </location>
</feature>
<organism evidence="12 13">
    <name type="scientific">Corallincola spongiicola</name>
    <dbReference type="NCBI Taxonomy" id="2520508"/>
    <lineage>
        <taxon>Bacteria</taxon>
        <taxon>Pseudomonadati</taxon>
        <taxon>Pseudomonadota</taxon>
        <taxon>Gammaproteobacteria</taxon>
        <taxon>Alteromonadales</taxon>
        <taxon>Psychromonadaceae</taxon>
        <taxon>Corallincola</taxon>
    </lineage>
</organism>
<comment type="subunit">
    <text evidence="8">Interacts with FtsZ via their C-terminal domains.</text>
</comment>
<sequence length="331" mass="35377">MEGFRIILIIIGAIAIGAILIHGLWSIRKQNSNHRIHQGDVGVPDVASGAESSSVSDGFDQDGIGKVRVLGSADDESIQQQSLPTDASLQSDVEQRIEPGIAGSGAGDAGFTETSIKAEKVEPSFTVPKVSSEPTSAPELTEQVDLFAEPVEEVAEIKPESQPSSAAIDKPADNEAAQAPAADDEPLGEPQDVLVLNVVAGSSGTLEGAVMLPCLLTLGLKFGEMSIFHRHQSPAGTGPILFSLANMVKPGTFDPESMESFNTQGISLFMTLPCYGEAQKNFGLMLKAAEQLAAEMRGQVLDDQRNVLTKQKIQHYQERIREFERKKLLSV</sequence>
<dbReference type="InterPro" id="IPR011919">
    <property type="entry name" value="Cell_div_ZipA"/>
</dbReference>
<comment type="function">
    <text evidence="8 9">Essential cell division protein that stabilizes the FtsZ protofilaments by cross-linking them and that serves as a cytoplasmic membrane anchor for the Z ring. Also required for the recruitment to the septal ring of downstream cell division proteins.</text>
</comment>
<keyword evidence="1 8" id="KW-1003">Cell membrane</keyword>
<dbReference type="NCBIfam" id="TIGR02205">
    <property type="entry name" value="septum_zipA"/>
    <property type="match status" value="1"/>
</dbReference>
<evidence type="ECO:0000256" key="7">
    <source>
        <dbReference type="ARBA" id="ARBA00023306"/>
    </source>
</evidence>
<keyword evidence="3 8" id="KW-0132">Cell division</keyword>
<dbReference type="RefSeq" id="WP_130565994.1">
    <property type="nucleotide sequence ID" value="NZ_SHLY01000001.1"/>
</dbReference>
<evidence type="ECO:0000256" key="2">
    <source>
        <dbReference type="ARBA" id="ARBA00022519"/>
    </source>
</evidence>
<feature type="transmembrane region" description="Helical" evidence="8">
    <location>
        <begin position="6"/>
        <end position="25"/>
    </location>
</feature>
<proteinExistence type="inferred from homology"/>
<keyword evidence="5 8" id="KW-1133">Transmembrane helix</keyword>
<comment type="caution">
    <text evidence="12">The sequence shown here is derived from an EMBL/GenBank/DDBJ whole genome shotgun (WGS) entry which is preliminary data.</text>
</comment>
<evidence type="ECO:0000259" key="11">
    <source>
        <dbReference type="SMART" id="SM00771"/>
    </source>
</evidence>
<keyword evidence="7 8" id="KW-0131">Cell cycle</keyword>
<evidence type="ECO:0000256" key="3">
    <source>
        <dbReference type="ARBA" id="ARBA00022618"/>
    </source>
</evidence>
<dbReference type="Pfam" id="PF04354">
    <property type="entry name" value="ZipA_C"/>
    <property type="match status" value="1"/>
</dbReference>
<dbReference type="Gene3D" id="3.30.1400.10">
    <property type="entry name" value="ZipA, C-terminal FtsZ-binding domain"/>
    <property type="match status" value="1"/>
</dbReference>
<dbReference type="HAMAP" id="MF_00509">
    <property type="entry name" value="ZipA"/>
    <property type="match status" value="1"/>
</dbReference>
<comment type="subcellular location">
    <subcellularLocation>
        <location evidence="8">Cell inner membrane</location>
        <topology evidence="8">Single-pass type I membrane protein</topology>
    </subcellularLocation>
    <text evidence="8">Localizes to the Z ring in an FtsZ-dependent manner.</text>
</comment>
<dbReference type="SMART" id="SM00771">
    <property type="entry name" value="ZipA_C"/>
    <property type="match status" value="1"/>
</dbReference>